<evidence type="ECO:0000256" key="1">
    <source>
        <dbReference type="SAM" id="Phobius"/>
    </source>
</evidence>
<sequence length="158" mass="17178">MPGIAELALGAAPIAGGALLGAAAGNIKPPDMRGLISKDLDLLARIPAEQEDRRARLQRSIDQRIDDLIAATDKSRQLREAASSYTGLGGWRDVMVLVATLLFTVIWWHIDHSRSNWMLMFIVLVALNIVVAGYVLRDVRNAFRRKRPGGSGAHSPAS</sequence>
<proteinExistence type="predicted"/>
<protein>
    <submittedName>
        <fullName evidence="2">Uncharacterized protein</fullName>
    </submittedName>
</protein>
<gene>
    <name evidence="2" type="ORF">MHIP_31240</name>
</gene>
<reference evidence="2 3" key="1">
    <citation type="journal article" date="2019" name="Emerg. Microbes Infect.">
        <title>Comprehensive subspecies identification of 175 nontuberculous mycobacteria species based on 7547 genomic profiles.</title>
        <authorList>
            <person name="Matsumoto Y."/>
            <person name="Kinjo T."/>
            <person name="Motooka D."/>
            <person name="Nabeya D."/>
            <person name="Jung N."/>
            <person name="Uechi K."/>
            <person name="Horii T."/>
            <person name="Iida T."/>
            <person name="Fujita J."/>
            <person name="Nakamura S."/>
        </authorList>
    </citation>
    <scope>NUCLEOTIDE SEQUENCE [LARGE SCALE GENOMIC DNA]</scope>
    <source>
        <strain evidence="2 3">JCM 30996</strain>
    </source>
</reference>
<organism evidence="2 3">
    <name type="scientific">Mycolicibacterium hippocampi</name>
    <dbReference type="NCBI Taxonomy" id="659824"/>
    <lineage>
        <taxon>Bacteria</taxon>
        <taxon>Bacillati</taxon>
        <taxon>Actinomycetota</taxon>
        <taxon>Actinomycetes</taxon>
        <taxon>Mycobacteriales</taxon>
        <taxon>Mycobacteriaceae</taxon>
        <taxon>Mycolicibacterium</taxon>
    </lineage>
</organism>
<keyword evidence="3" id="KW-1185">Reference proteome</keyword>
<evidence type="ECO:0000313" key="2">
    <source>
        <dbReference type="EMBL" id="GFH02641.1"/>
    </source>
</evidence>
<keyword evidence="1" id="KW-0472">Membrane</keyword>
<dbReference type="EMBL" id="BLLB01000002">
    <property type="protein sequence ID" value="GFH02641.1"/>
    <property type="molecule type" value="Genomic_DNA"/>
</dbReference>
<dbReference type="AlphaFoldDB" id="A0A7I9ZNL6"/>
<keyword evidence="1" id="KW-1133">Transmembrane helix</keyword>
<dbReference type="Proteomes" id="UP000465304">
    <property type="component" value="Unassembled WGS sequence"/>
</dbReference>
<dbReference type="RefSeq" id="WP_163889739.1">
    <property type="nucleotide sequence ID" value="NZ_BLLB01000002.1"/>
</dbReference>
<accession>A0A7I9ZNL6</accession>
<feature type="transmembrane region" description="Helical" evidence="1">
    <location>
        <begin position="116"/>
        <end position="136"/>
    </location>
</feature>
<keyword evidence="1" id="KW-0812">Transmembrane</keyword>
<feature type="transmembrane region" description="Helical" evidence="1">
    <location>
        <begin position="94"/>
        <end position="110"/>
    </location>
</feature>
<evidence type="ECO:0000313" key="3">
    <source>
        <dbReference type="Proteomes" id="UP000465304"/>
    </source>
</evidence>
<name>A0A7I9ZNL6_9MYCO</name>
<comment type="caution">
    <text evidence="2">The sequence shown here is derived from an EMBL/GenBank/DDBJ whole genome shotgun (WGS) entry which is preliminary data.</text>
</comment>